<dbReference type="PANTHER" id="PTHR45783:SF3">
    <property type="entry name" value="KINESIN LIGHT CHAIN"/>
    <property type="match status" value="1"/>
</dbReference>
<dbReference type="GO" id="GO:0005737">
    <property type="term" value="C:cytoplasm"/>
    <property type="evidence" value="ECO:0007669"/>
    <property type="project" value="UniProtKB-SubCell"/>
</dbReference>
<dbReference type="AlphaFoldDB" id="A0AAE0TVE8"/>
<dbReference type="GO" id="GO:0043531">
    <property type="term" value="F:ADP binding"/>
    <property type="evidence" value="ECO:0007669"/>
    <property type="project" value="InterPro"/>
</dbReference>
<reference evidence="7" key="1">
    <citation type="journal article" date="2023" name="Mol. Phylogenet. Evol.">
        <title>Genome-scale phylogeny and comparative genomics of the fungal order Sordariales.</title>
        <authorList>
            <person name="Hensen N."/>
            <person name="Bonometti L."/>
            <person name="Westerberg I."/>
            <person name="Brannstrom I.O."/>
            <person name="Guillou S."/>
            <person name="Cros-Aarteil S."/>
            <person name="Calhoun S."/>
            <person name="Haridas S."/>
            <person name="Kuo A."/>
            <person name="Mondo S."/>
            <person name="Pangilinan J."/>
            <person name="Riley R."/>
            <person name="LaButti K."/>
            <person name="Andreopoulos B."/>
            <person name="Lipzen A."/>
            <person name="Chen C."/>
            <person name="Yan M."/>
            <person name="Daum C."/>
            <person name="Ng V."/>
            <person name="Clum A."/>
            <person name="Steindorff A."/>
            <person name="Ohm R.A."/>
            <person name="Martin F."/>
            <person name="Silar P."/>
            <person name="Natvig D.O."/>
            <person name="Lalanne C."/>
            <person name="Gautier V."/>
            <person name="Ament-Velasquez S.L."/>
            <person name="Kruys A."/>
            <person name="Hutchinson M.I."/>
            <person name="Powell A.J."/>
            <person name="Barry K."/>
            <person name="Miller A.N."/>
            <person name="Grigoriev I.V."/>
            <person name="Debuchy R."/>
            <person name="Gladieux P."/>
            <person name="Hiltunen Thoren M."/>
            <person name="Johannesson H."/>
        </authorList>
    </citation>
    <scope>NUCLEOTIDE SEQUENCE</scope>
    <source>
        <strain evidence="7">CBS 232.78</strain>
    </source>
</reference>
<dbReference type="GO" id="GO:0019894">
    <property type="term" value="F:kinesin binding"/>
    <property type="evidence" value="ECO:0007669"/>
    <property type="project" value="TreeGrafter"/>
</dbReference>
<dbReference type="SUPFAM" id="SSF48452">
    <property type="entry name" value="TPR-like"/>
    <property type="match status" value="4"/>
</dbReference>
<name>A0AAE0TVE8_9PEZI</name>
<dbReference type="Pfam" id="PF13374">
    <property type="entry name" value="TPR_10"/>
    <property type="match status" value="4"/>
</dbReference>
<sequence length="961" mass="107723">MSRIPSTSFGPGNRGQQVGQNYGTINAEFHLLPETPPIPFATIPFSRDPDFVDRGDILDQIDKQCSKPAGRVALVGLGGVGKSQLAIEYAHRIAEQQPDKWVFWVHAGTQARVEEGFRTIADAVKLPGRNQPKADIPQLMYSWLSNERNGRWIMILDSADDRDVLYNANSSPSPTSSDAYDRRSFATYLPQSRNGSIIVTTRNRDLAFKLTGRRQNMIDVGPMAQTDALTLLEKKLGSPASLDVAADLVKALDLVPLAISQAAAYIQARAPRTSPEKYLAEFRENERKRARLLGYDGGDLRRDGGASNAILTTWQISFDHIRSKRRTAADLLSLMSFFDRQGIPGWVLKPPRATMDTARVQNVDLAGVGESDASGDATDDGINDDADADDALDDGFEDDVMMLRDYCLIAIDVNGDEFEMHGLVQLSTKRWLEASGQLGAFIQQYIERIAASFPTGDYENWATCRELFVHAQMAVNYQPSEDIMETWATLLYNGGWYARSQGIYEIAQQMLAKARKVREKRLGEEDVATLASIILFALVLLDRGRWEEAEKLFMQVMETSKTKLGADHPSTLTSMANLASTFWNQGRWEEAEKLEVQVMETRKTKLGADHPDTLTSMANLASTYRNQGRWEEAEKLNVQVMETRKTKLGADHPDTLTSMANLASTYRNQGRWEEAEKLEVQVMETSKTKLGADHPSTLTSMANLASTFWNQGRWEEAEKLDVQVMETSKTKLGADHPDTLTSMANLASTYRNQGRWEEAEKLNVQVMETRKTKLGADHPDTLTSMANLASTYRNQGRWEEAEKLEVQVMETRKTKLGADHPNTLTSMANLASTFWNQGRWEEAEKLEVQVMETRKTKLGADHPSTLTSMANLASTYRNQGRWEEAEKLEVQVMETRKTKLGADHPNTLMSMNNLAFTWKDQGRHADALALMEDCVQARRRVLGEQHPYTLSSLTTVSEWSS</sequence>
<evidence type="ECO:0000313" key="8">
    <source>
        <dbReference type="Proteomes" id="UP001285441"/>
    </source>
</evidence>
<accession>A0AAE0TVE8</accession>
<comment type="subcellular location">
    <subcellularLocation>
        <location evidence="1">Cytoplasm</location>
    </subcellularLocation>
</comment>
<evidence type="ECO:0000313" key="7">
    <source>
        <dbReference type="EMBL" id="KAK3381036.1"/>
    </source>
</evidence>
<comment type="caution">
    <text evidence="7">The sequence shown here is derived from an EMBL/GenBank/DDBJ whole genome shotgun (WGS) entry which is preliminary data.</text>
</comment>
<organism evidence="7 8">
    <name type="scientific">Podospora didyma</name>
    <dbReference type="NCBI Taxonomy" id="330526"/>
    <lineage>
        <taxon>Eukaryota</taxon>
        <taxon>Fungi</taxon>
        <taxon>Dikarya</taxon>
        <taxon>Ascomycota</taxon>
        <taxon>Pezizomycotina</taxon>
        <taxon>Sordariomycetes</taxon>
        <taxon>Sordariomycetidae</taxon>
        <taxon>Sordariales</taxon>
        <taxon>Podosporaceae</taxon>
        <taxon>Podospora</taxon>
    </lineage>
</organism>
<keyword evidence="2" id="KW-0963">Cytoplasm</keyword>
<dbReference type="Pfam" id="PF13424">
    <property type="entry name" value="TPR_12"/>
    <property type="match status" value="3"/>
</dbReference>
<dbReference type="SUPFAM" id="SSF52540">
    <property type="entry name" value="P-loop containing nucleoside triphosphate hydrolases"/>
    <property type="match status" value="1"/>
</dbReference>
<dbReference type="Pfam" id="PF00931">
    <property type="entry name" value="NB-ARC"/>
    <property type="match status" value="1"/>
</dbReference>
<keyword evidence="3" id="KW-0677">Repeat</keyword>
<dbReference type="PANTHER" id="PTHR45783">
    <property type="entry name" value="KINESIN LIGHT CHAIN"/>
    <property type="match status" value="1"/>
</dbReference>
<reference evidence="7" key="2">
    <citation type="submission" date="2023-06" db="EMBL/GenBank/DDBJ databases">
        <authorList>
            <consortium name="Lawrence Berkeley National Laboratory"/>
            <person name="Haridas S."/>
            <person name="Hensen N."/>
            <person name="Bonometti L."/>
            <person name="Westerberg I."/>
            <person name="Brannstrom I.O."/>
            <person name="Guillou S."/>
            <person name="Cros-Aarteil S."/>
            <person name="Calhoun S."/>
            <person name="Kuo A."/>
            <person name="Mondo S."/>
            <person name="Pangilinan J."/>
            <person name="Riley R."/>
            <person name="LaButti K."/>
            <person name="Andreopoulos B."/>
            <person name="Lipzen A."/>
            <person name="Chen C."/>
            <person name="Yanf M."/>
            <person name="Daum C."/>
            <person name="Ng V."/>
            <person name="Clum A."/>
            <person name="Steindorff A."/>
            <person name="Ohm R."/>
            <person name="Martin F."/>
            <person name="Silar P."/>
            <person name="Natvig D."/>
            <person name="Lalanne C."/>
            <person name="Gautier V."/>
            <person name="Ament-velasquez S.L."/>
            <person name="Kruys A."/>
            <person name="Hutchinson M.I."/>
            <person name="Powell A.J."/>
            <person name="Barry K."/>
            <person name="Miller A.N."/>
            <person name="Grigoriev I.V."/>
            <person name="Debuchy R."/>
            <person name="Gladieux P."/>
            <person name="Thoren M.H."/>
            <person name="Johannesson H."/>
        </authorList>
    </citation>
    <scope>NUCLEOTIDE SEQUENCE</scope>
    <source>
        <strain evidence="7">CBS 232.78</strain>
    </source>
</reference>
<gene>
    <name evidence="7" type="ORF">B0H63DRAFT_545303</name>
</gene>
<feature type="domain" description="NB-ARC" evidence="6">
    <location>
        <begin position="68"/>
        <end position="236"/>
    </location>
</feature>
<evidence type="ECO:0000256" key="2">
    <source>
        <dbReference type="ARBA" id="ARBA00022490"/>
    </source>
</evidence>
<keyword evidence="8" id="KW-1185">Reference proteome</keyword>
<evidence type="ECO:0000256" key="5">
    <source>
        <dbReference type="SAM" id="MobiDB-lite"/>
    </source>
</evidence>
<proteinExistence type="predicted"/>
<protein>
    <recommendedName>
        <fullName evidence="6">NB-ARC domain-containing protein</fullName>
    </recommendedName>
</protein>
<dbReference type="Gene3D" id="3.40.50.300">
    <property type="entry name" value="P-loop containing nucleotide triphosphate hydrolases"/>
    <property type="match status" value="1"/>
</dbReference>
<feature type="region of interest" description="Disordered" evidence="5">
    <location>
        <begin position="1"/>
        <end position="20"/>
    </location>
</feature>
<dbReference type="GO" id="GO:0007018">
    <property type="term" value="P:microtubule-based movement"/>
    <property type="evidence" value="ECO:0007669"/>
    <property type="project" value="TreeGrafter"/>
</dbReference>
<dbReference type="Proteomes" id="UP001285441">
    <property type="component" value="Unassembled WGS sequence"/>
</dbReference>
<dbReference type="GO" id="GO:0005871">
    <property type="term" value="C:kinesin complex"/>
    <property type="evidence" value="ECO:0007669"/>
    <property type="project" value="InterPro"/>
</dbReference>
<evidence type="ECO:0000256" key="1">
    <source>
        <dbReference type="ARBA" id="ARBA00004496"/>
    </source>
</evidence>
<evidence type="ECO:0000259" key="6">
    <source>
        <dbReference type="Pfam" id="PF00931"/>
    </source>
</evidence>
<evidence type="ECO:0000256" key="4">
    <source>
        <dbReference type="ARBA" id="ARBA00022803"/>
    </source>
</evidence>
<dbReference type="InterPro" id="IPR011990">
    <property type="entry name" value="TPR-like_helical_dom_sf"/>
</dbReference>
<dbReference type="PRINTS" id="PR00381">
    <property type="entry name" value="KINESINLIGHT"/>
</dbReference>
<evidence type="ECO:0000256" key="3">
    <source>
        <dbReference type="ARBA" id="ARBA00022737"/>
    </source>
</evidence>
<dbReference type="InterPro" id="IPR002182">
    <property type="entry name" value="NB-ARC"/>
</dbReference>
<dbReference type="EMBL" id="JAULSW010000005">
    <property type="protein sequence ID" value="KAK3381036.1"/>
    <property type="molecule type" value="Genomic_DNA"/>
</dbReference>
<dbReference type="InterPro" id="IPR002151">
    <property type="entry name" value="Kinesin_light"/>
</dbReference>
<dbReference type="InterPro" id="IPR027417">
    <property type="entry name" value="P-loop_NTPase"/>
</dbReference>
<dbReference type="Gene3D" id="1.25.40.10">
    <property type="entry name" value="Tetratricopeptide repeat domain"/>
    <property type="match status" value="3"/>
</dbReference>
<keyword evidence="4" id="KW-0802">TPR repeat</keyword>